<evidence type="ECO:0000313" key="5">
    <source>
        <dbReference type="Proteomes" id="UP000764110"/>
    </source>
</evidence>
<dbReference type="CDD" id="cd01786">
    <property type="entry name" value="RA_STE50"/>
    <property type="match status" value="1"/>
</dbReference>
<feature type="region of interest" description="Disordered" evidence="1">
    <location>
        <begin position="87"/>
        <end position="130"/>
    </location>
</feature>
<accession>A0A9P8SBM4</accession>
<feature type="compositionally biased region" description="Polar residues" evidence="1">
    <location>
        <begin position="403"/>
        <end position="414"/>
    </location>
</feature>
<dbReference type="Pfam" id="PF07647">
    <property type="entry name" value="SAM_2"/>
    <property type="match status" value="1"/>
</dbReference>
<dbReference type="SUPFAM" id="SSF47769">
    <property type="entry name" value="SAM/Pointed domain"/>
    <property type="match status" value="1"/>
</dbReference>
<name>A0A9P8SBM4_9HYPO</name>
<dbReference type="Gene3D" id="3.10.20.90">
    <property type="entry name" value="Phosphatidylinositol 3-kinase Catalytic Subunit, Chain A, domain 1"/>
    <property type="match status" value="1"/>
</dbReference>
<dbReference type="InterPro" id="IPR001660">
    <property type="entry name" value="SAM"/>
</dbReference>
<protein>
    <recommendedName>
        <fullName evidence="6">Protein kinase regulator Ste50</fullName>
    </recommendedName>
</protein>
<dbReference type="InterPro" id="IPR051569">
    <property type="entry name" value="SHANK"/>
</dbReference>
<dbReference type="PANTHER" id="PTHR24135:SF28">
    <property type="entry name" value="LD13733P"/>
    <property type="match status" value="1"/>
</dbReference>
<evidence type="ECO:0008006" key="6">
    <source>
        <dbReference type="Google" id="ProtNLM"/>
    </source>
</evidence>
<comment type="caution">
    <text evidence="4">The sequence shown here is derived from an EMBL/GenBank/DDBJ whole genome shotgun (WGS) entry which is preliminary data.</text>
</comment>
<keyword evidence="5" id="KW-1185">Reference proteome</keyword>
<feature type="domain" description="Ras-associating" evidence="3">
    <location>
        <begin position="475"/>
        <end position="548"/>
    </location>
</feature>
<evidence type="ECO:0000313" key="4">
    <source>
        <dbReference type="EMBL" id="KAH0601307.1"/>
    </source>
</evidence>
<dbReference type="InterPro" id="IPR013761">
    <property type="entry name" value="SAM/pointed_sf"/>
</dbReference>
<dbReference type="AlphaFoldDB" id="A0A9P8SBM4"/>
<dbReference type="Gene3D" id="1.10.150.50">
    <property type="entry name" value="Transcription Factor, Ets-1"/>
    <property type="match status" value="1"/>
</dbReference>
<dbReference type="SUPFAM" id="SSF54236">
    <property type="entry name" value="Ubiquitin-like"/>
    <property type="match status" value="1"/>
</dbReference>
<evidence type="ECO:0000256" key="1">
    <source>
        <dbReference type="SAM" id="MobiDB-lite"/>
    </source>
</evidence>
<feature type="compositionally biased region" description="Basic and acidic residues" evidence="1">
    <location>
        <begin position="433"/>
        <end position="445"/>
    </location>
</feature>
<gene>
    <name evidence="4" type="ORF">MHUMG1_00181</name>
</gene>
<dbReference type="PANTHER" id="PTHR24135">
    <property type="entry name" value="SH3 AND MULTIPLE ANKYRIN REPEAT DOMAINS PROTEIN"/>
    <property type="match status" value="1"/>
</dbReference>
<evidence type="ECO:0000259" key="2">
    <source>
        <dbReference type="PROSITE" id="PS50105"/>
    </source>
</evidence>
<evidence type="ECO:0000259" key="3">
    <source>
        <dbReference type="PROSITE" id="PS50200"/>
    </source>
</evidence>
<dbReference type="SMART" id="SM00314">
    <property type="entry name" value="RA"/>
    <property type="match status" value="1"/>
</dbReference>
<dbReference type="GO" id="GO:0007165">
    <property type="term" value="P:signal transduction"/>
    <property type="evidence" value="ECO:0007669"/>
    <property type="project" value="InterPro"/>
</dbReference>
<feature type="compositionally biased region" description="Polar residues" evidence="1">
    <location>
        <begin position="423"/>
        <end position="432"/>
    </location>
</feature>
<feature type="compositionally biased region" description="Polar residues" evidence="1">
    <location>
        <begin position="377"/>
        <end position="394"/>
    </location>
</feature>
<dbReference type="EMBL" id="JACEFI010000001">
    <property type="protein sequence ID" value="KAH0601307.1"/>
    <property type="molecule type" value="Genomic_DNA"/>
</dbReference>
<feature type="region of interest" description="Disordered" evidence="1">
    <location>
        <begin position="296"/>
        <end position="470"/>
    </location>
</feature>
<feature type="compositionally biased region" description="Pro residues" evidence="1">
    <location>
        <begin position="318"/>
        <end position="327"/>
    </location>
</feature>
<reference evidence="4 5" key="1">
    <citation type="submission" date="2020-07" db="EMBL/GenBank/DDBJ databases">
        <title>Metarhizium humberi genome.</title>
        <authorList>
            <person name="Lysoe E."/>
        </authorList>
    </citation>
    <scope>NUCLEOTIDE SEQUENCE [LARGE SCALE GENOMIC DNA]</scope>
    <source>
        <strain evidence="4 5">ESALQ1638</strain>
    </source>
</reference>
<dbReference type="Proteomes" id="UP000764110">
    <property type="component" value="Unassembled WGS sequence"/>
</dbReference>
<dbReference type="SMART" id="SM00454">
    <property type="entry name" value="SAM"/>
    <property type="match status" value="1"/>
</dbReference>
<dbReference type="CDD" id="cd09533">
    <property type="entry name" value="SAM_Ste50-like_fungal"/>
    <property type="match status" value="1"/>
</dbReference>
<dbReference type="PROSITE" id="PS50200">
    <property type="entry name" value="RA"/>
    <property type="match status" value="1"/>
</dbReference>
<feature type="compositionally biased region" description="Polar residues" evidence="1">
    <location>
        <begin position="113"/>
        <end position="127"/>
    </location>
</feature>
<proteinExistence type="predicted"/>
<feature type="region of interest" description="Disordered" evidence="1">
    <location>
        <begin position="1"/>
        <end position="32"/>
    </location>
</feature>
<feature type="domain" description="SAM" evidence="2">
    <location>
        <begin position="142"/>
        <end position="220"/>
    </location>
</feature>
<dbReference type="InterPro" id="IPR000159">
    <property type="entry name" value="RA_dom"/>
</dbReference>
<dbReference type="PROSITE" id="PS50105">
    <property type="entry name" value="SAM_DOMAIN"/>
    <property type="match status" value="1"/>
</dbReference>
<dbReference type="Pfam" id="PF00788">
    <property type="entry name" value="RA"/>
    <property type="match status" value="1"/>
</dbReference>
<organism evidence="4 5">
    <name type="scientific">Metarhizium humberi</name>
    <dbReference type="NCBI Taxonomy" id="2596975"/>
    <lineage>
        <taxon>Eukaryota</taxon>
        <taxon>Fungi</taxon>
        <taxon>Dikarya</taxon>
        <taxon>Ascomycota</taxon>
        <taxon>Pezizomycotina</taxon>
        <taxon>Sordariomycetes</taxon>
        <taxon>Hypocreomycetidae</taxon>
        <taxon>Hypocreales</taxon>
        <taxon>Clavicipitaceae</taxon>
        <taxon>Metarhizium</taxon>
    </lineage>
</organism>
<dbReference type="InterPro" id="IPR029071">
    <property type="entry name" value="Ubiquitin-like_domsf"/>
</dbReference>
<sequence>MPQSRSPVGLPPPLSSSSAFAPPQPGLCTREPTTANNRLVLSASTPIFPTSPSQLRTLLSPFAVPLPGKLVLNMMSFDGGTAYAESDADDEYERSMGDHSPVGDSEASPIDSELSTSAEHTPTTYAHRSSADRLPETIITEWNSDECADFISTIGLPQYADAFVEPSLTEPPLCAFASAENEIVGEALVALQHEDLKSMGIASVGHRLTILKSVYDVKKAQDVPIESDHYFPLSADAEAQYATATLKDIKHLVEQLRLRDERMNLLEQDLRRMTDDFRRLREDMLPALRLVKDQQTPLPNLSGGALGQGFPYEATISPPAPTPPPGSGPGGVKRQYSQRKILIGATPKNASPTQVAHDRSIAEQTLDPSSAAERAVLSSSHLAAMNGQTSSAHPSPNMPSPTSPQNYSSSTTLGARSYRGETSAPSNRSTMNDADHGMYMSRDKGVIPPGPPRRRETPVPDTPTPNSNGSSVEIFKSFRVSMDDPCYKVLPAALKKYQINAPWDQYALYIVYGDQERCLGMEEKPLILFKQLDKEGKKPMFMLRKTTNAQVDSEPGSAGIANAARGASTGYDPPGGII</sequence>